<feature type="compositionally biased region" description="Pro residues" evidence="1">
    <location>
        <begin position="153"/>
        <end position="182"/>
    </location>
</feature>
<feature type="region of interest" description="Disordered" evidence="1">
    <location>
        <begin position="375"/>
        <end position="394"/>
    </location>
</feature>
<evidence type="ECO:0000313" key="2">
    <source>
        <dbReference type="EMBL" id="KDQ63952.1"/>
    </source>
</evidence>
<feature type="region of interest" description="Disordered" evidence="1">
    <location>
        <begin position="1"/>
        <end position="357"/>
    </location>
</feature>
<feature type="compositionally biased region" description="Pro residues" evidence="1">
    <location>
        <begin position="261"/>
        <end position="278"/>
    </location>
</feature>
<feature type="compositionally biased region" description="Low complexity" evidence="1">
    <location>
        <begin position="330"/>
        <end position="357"/>
    </location>
</feature>
<dbReference type="Proteomes" id="UP000027265">
    <property type="component" value="Unassembled WGS sequence"/>
</dbReference>
<dbReference type="InParanoid" id="A0A067QKD6"/>
<feature type="compositionally biased region" description="Polar residues" evidence="1">
    <location>
        <begin position="313"/>
        <end position="327"/>
    </location>
</feature>
<proteinExistence type="predicted"/>
<dbReference type="EMBL" id="KL197709">
    <property type="protein sequence ID" value="KDQ63952.1"/>
    <property type="molecule type" value="Genomic_DNA"/>
</dbReference>
<dbReference type="PRINTS" id="PR01217">
    <property type="entry name" value="PRICHEXTENSN"/>
</dbReference>
<feature type="compositionally biased region" description="Low complexity" evidence="1">
    <location>
        <begin position="87"/>
        <end position="98"/>
    </location>
</feature>
<dbReference type="HOGENOM" id="CLU_700324_0_0_1"/>
<dbReference type="STRING" id="933084.A0A067QKD6"/>
<keyword evidence="3" id="KW-1185">Reference proteome</keyword>
<gene>
    <name evidence="2" type="ORF">JAAARDRAFT_213705</name>
</gene>
<evidence type="ECO:0000313" key="3">
    <source>
        <dbReference type="Proteomes" id="UP000027265"/>
    </source>
</evidence>
<name>A0A067QKD6_9AGAM</name>
<organism evidence="2 3">
    <name type="scientific">Jaapia argillacea MUCL 33604</name>
    <dbReference type="NCBI Taxonomy" id="933084"/>
    <lineage>
        <taxon>Eukaryota</taxon>
        <taxon>Fungi</taxon>
        <taxon>Dikarya</taxon>
        <taxon>Basidiomycota</taxon>
        <taxon>Agaricomycotina</taxon>
        <taxon>Agaricomycetes</taxon>
        <taxon>Agaricomycetidae</taxon>
        <taxon>Jaapiales</taxon>
        <taxon>Jaapiaceae</taxon>
        <taxon>Jaapia</taxon>
    </lineage>
</organism>
<evidence type="ECO:0000256" key="1">
    <source>
        <dbReference type="SAM" id="MobiDB-lite"/>
    </source>
</evidence>
<sequence length="394" mass="40854">MASPSPKSFRDRVGTAMRRASSFTIPKPPSRSNSTVRSSSEDTPTPPVTTPLASPPINVHAPHVPSPIAESGQTPNVMSPPMQLPDPVVAKAPEVPTAPATPEPVVAPLPAPVEPAPVPNPEPPKEEAIVGSSEGVQLTAEPEEFEAEEPSAPAAPPSIPDEEPTPQPEPVPAQPESLPVPPSARADAEDGSQADDGFVAKPDPNFHYDLPVVDWAHAPEYDSQASERASVVHEEPAPITAPPMPQPQVSMPEPEHFAPQVVPPPASDAPAVPAPSMPEPEHQSFPWSSETTPRQEKDYVEATTGRPPAPFAETSSPPLSNKPSKASITGRGRSGSIAASSSYSRGGARGGVSNKSSRASLVAVAAASAVPFVLHEGSGNGNAYQDVSRAPPMP</sequence>
<dbReference type="AlphaFoldDB" id="A0A067QKD6"/>
<accession>A0A067QKD6</accession>
<protein>
    <submittedName>
        <fullName evidence="2">Uncharacterized protein</fullName>
    </submittedName>
</protein>
<feature type="compositionally biased region" description="Pro residues" evidence="1">
    <location>
        <begin position="99"/>
        <end position="122"/>
    </location>
</feature>
<reference evidence="3" key="1">
    <citation type="journal article" date="2014" name="Proc. Natl. Acad. Sci. U.S.A.">
        <title>Extensive sampling of basidiomycete genomes demonstrates inadequacy of the white-rot/brown-rot paradigm for wood decay fungi.</title>
        <authorList>
            <person name="Riley R."/>
            <person name="Salamov A.A."/>
            <person name="Brown D.W."/>
            <person name="Nagy L.G."/>
            <person name="Floudas D."/>
            <person name="Held B.W."/>
            <person name="Levasseur A."/>
            <person name="Lombard V."/>
            <person name="Morin E."/>
            <person name="Otillar R."/>
            <person name="Lindquist E.A."/>
            <person name="Sun H."/>
            <person name="LaButti K.M."/>
            <person name="Schmutz J."/>
            <person name="Jabbour D."/>
            <person name="Luo H."/>
            <person name="Baker S.E."/>
            <person name="Pisabarro A.G."/>
            <person name="Walton J.D."/>
            <person name="Blanchette R.A."/>
            <person name="Henrissat B."/>
            <person name="Martin F."/>
            <person name="Cullen D."/>
            <person name="Hibbett D.S."/>
            <person name="Grigoriev I.V."/>
        </authorList>
    </citation>
    <scope>NUCLEOTIDE SEQUENCE [LARGE SCALE GENOMIC DNA]</scope>
    <source>
        <strain evidence="3">MUCL 33604</strain>
    </source>
</reference>